<dbReference type="GO" id="GO:0005576">
    <property type="term" value="C:extracellular region"/>
    <property type="evidence" value="ECO:0007669"/>
    <property type="project" value="UniProtKB-SubCell"/>
</dbReference>
<evidence type="ECO:0000256" key="3">
    <source>
        <dbReference type="SAM" id="MobiDB-lite"/>
    </source>
</evidence>
<dbReference type="EMBL" id="VCHX02000116">
    <property type="protein sequence ID" value="TPQ21561.1"/>
    <property type="molecule type" value="Genomic_DNA"/>
</dbReference>
<dbReference type="PANTHER" id="PTHR38340">
    <property type="entry name" value="S-LAYER PROTEIN"/>
    <property type="match status" value="1"/>
</dbReference>
<dbReference type="InterPro" id="IPR001343">
    <property type="entry name" value="Hemolysn_Ca-bd"/>
</dbReference>
<dbReference type="InterPro" id="IPR050557">
    <property type="entry name" value="RTX_toxin/Mannuronan_C5-epim"/>
</dbReference>
<protein>
    <submittedName>
        <fullName evidence="4">Calcium-binding protein</fullName>
    </submittedName>
</protein>
<dbReference type="Proteomes" id="UP000317378">
    <property type="component" value="Unassembled WGS sequence"/>
</dbReference>
<dbReference type="OrthoDB" id="4227606at2"/>
<evidence type="ECO:0000256" key="1">
    <source>
        <dbReference type="ARBA" id="ARBA00004613"/>
    </source>
</evidence>
<dbReference type="GO" id="GO:0005509">
    <property type="term" value="F:calcium ion binding"/>
    <property type="evidence" value="ECO:0007669"/>
    <property type="project" value="InterPro"/>
</dbReference>
<proteinExistence type="predicted"/>
<dbReference type="Pfam" id="PF00353">
    <property type="entry name" value="HemolysinCabind"/>
    <property type="match status" value="3"/>
</dbReference>
<reference evidence="4 5" key="1">
    <citation type="submission" date="2019-06" db="EMBL/GenBank/DDBJ databases">
        <title>Streptomyces sporangiiformans sp. nov., a novel actinomycete isolated from soil in Mount Song.</title>
        <authorList>
            <person name="Han L."/>
        </authorList>
    </citation>
    <scope>NUCLEOTIDE SEQUENCE [LARGE SCALE GENOMIC DNA]</scope>
    <source>
        <strain evidence="4 5">NEAU-SSA 1</strain>
    </source>
</reference>
<comment type="subcellular location">
    <subcellularLocation>
        <location evidence="1">Secreted</location>
    </subcellularLocation>
</comment>
<comment type="caution">
    <text evidence="4">The sequence shown here is derived from an EMBL/GenBank/DDBJ whole genome shotgun (WGS) entry which is preliminary data.</text>
</comment>
<feature type="region of interest" description="Disordered" evidence="3">
    <location>
        <begin position="219"/>
        <end position="291"/>
    </location>
</feature>
<sequence length="291" mass="29720">MSSRLVSRRVLRALSGLTPVLGLGLAVPIALAGTVDTAGAAEPTATAAVNEYGWHLTYTAAPGQANQVAITQSFTSDRTQFTYVIDDVVPINAGNRCGYPDSADNTKISCTVEAPESQSPLGSMEMDLADGDDTVSLDNATDQIYYFNTIELGDGNDKGTSDTGRRVDGSSVLGGAGDDIITVGTYGYAGGGDGDDTFDAGGEGGVVNADAGDDVLHGGESDQLLRGDDGNDTVYGGDGDDELYGGRGNDVLHGNSGADRMWGNSGDDELYGGPGTDTLSGGPGNNIVRQD</sequence>
<dbReference type="Gene3D" id="2.150.10.10">
    <property type="entry name" value="Serralysin-like metalloprotease, C-terminal"/>
    <property type="match status" value="2"/>
</dbReference>
<dbReference type="AlphaFoldDB" id="A0A505DN93"/>
<dbReference type="RefSeq" id="WP_119100839.1">
    <property type="nucleotide sequence ID" value="NZ_QXMJ01000116.1"/>
</dbReference>
<organism evidence="4 5">
    <name type="scientific">Streptomyces sporangiiformans</name>
    <dbReference type="NCBI Taxonomy" id="2315329"/>
    <lineage>
        <taxon>Bacteria</taxon>
        <taxon>Bacillati</taxon>
        <taxon>Actinomycetota</taxon>
        <taxon>Actinomycetes</taxon>
        <taxon>Kitasatosporales</taxon>
        <taxon>Streptomycetaceae</taxon>
        <taxon>Streptomyces</taxon>
    </lineage>
</organism>
<name>A0A505DN93_9ACTN</name>
<evidence type="ECO:0000256" key="2">
    <source>
        <dbReference type="ARBA" id="ARBA00022525"/>
    </source>
</evidence>
<dbReference type="PANTHER" id="PTHR38340:SF1">
    <property type="entry name" value="S-LAYER PROTEIN"/>
    <property type="match status" value="1"/>
</dbReference>
<dbReference type="InterPro" id="IPR011049">
    <property type="entry name" value="Serralysin-like_metalloprot_C"/>
</dbReference>
<dbReference type="SUPFAM" id="SSF51120">
    <property type="entry name" value="beta-Roll"/>
    <property type="match status" value="1"/>
</dbReference>
<feature type="compositionally biased region" description="Basic and acidic residues" evidence="3">
    <location>
        <begin position="219"/>
        <end position="229"/>
    </location>
</feature>
<evidence type="ECO:0000313" key="4">
    <source>
        <dbReference type="EMBL" id="TPQ21561.1"/>
    </source>
</evidence>
<keyword evidence="5" id="KW-1185">Reference proteome</keyword>
<gene>
    <name evidence="4" type="ORF">FGD71_014425</name>
</gene>
<dbReference type="PRINTS" id="PR00313">
    <property type="entry name" value="CABNDNGRPT"/>
</dbReference>
<keyword evidence="2" id="KW-0964">Secreted</keyword>
<accession>A0A505DN93</accession>
<evidence type="ECO:0000313" key="5">
    <source>
        <dbReference type="Proteomes" id="UP000317378"/>
    </source>
</evidence>